<accession>A0AAV6FJF2</accession>
<comment type="caution">
    <text evidence="1">The sequence shown here is derived from an EMBL/GenBank/DDBJ whole genome shotgun (WGS) entry which is preliminary data.</text>
</comment>
<sequence length="101" mass="11482">MDMNSVTESTFYYLFLNCEHKLFFSEYCETGAATREGCPRKSVHPSVPCLKGEPVRLLCKALNQNPTIPNQTNHTGTGGGIQIFQNILCNLRNFNKDYYKL</sequence>
<dbReference type="EMBL" id="JADWDJ010000022">
    <property type="protein sequence ID" value="KAG5262815.1"/>
    <property type="molecule type" value="Genomic_DNA"/>
</dbReference>
<dbReference type="AlphaFoldDB" id="A0AAV6FJF2"/>
<gene>
    <name evidence="1" type="ORF">AALO_G00279200</name>
</gene>
<evidence type="ECO:0000313" key="1">
    <source>
        <dbReference type="EMBL" id="KAG5262815.1"/>
    </source>
</evidence>
<reference evidence="1" key="1">
    <citation type="submission" date="2020-10" db="EMBL/GenBank/DDBJ databases">
        <title>Chromosome-scale genome assembly of the Allis shad, Alosa alosa.</title>
        <authorList>
            <person name="Margot Z."/>
            <person name="Christophe K."/>
            <person name="Cabau C."/>
            <person name="Louis A."/>
            <person name="Berthelot C."/>
            <person name="Parey E."/>
            <person name="Roest Crollius H."/>
            <person name="Montfort J."/>
            <person name="Robinson-Rechavi M."/>
            <person name="Bucao C."/>
            <person name="Bouchez O."/>
            <person name="Gislard M."/>
            <person name="Lluch J."/>
            <person name="Milhes M."/>
            <person name="Lampietro C."/>
            <person name="Lopez Roques C."/>
            <person name="Donnadieu C."/>
            <person name="Braasch I."/>
            <person name="Desvignes T."/>
            <person name="Postlethwait J."/>
            <person name="Bobe J."/>
            <person name="Guiguen Y."/>
        </authorList>
    </citation>
    <scope>NUCLEOTIDE SEQUENCE</scope>
    <source>
        <strain evidence="1">M-15738</strain>
        <tissue evidence="1">Blood</tissue>
    </source>
</reference>
<protein>
    <submittedName>
        <fullName evidence="1">Uncharacterized protein</fullName>
    </submittedName>
</protein>
<keyword evidence="2" id="KW-1185">Reference proteome</keyword>
<evidence type="ECO:0000313" key="2">
    <source>
        <dbReference type="Proteomes" id="UP000823561"/>
    </source>
</evidence>
<dbReference type="Proteomes" id="UP000823561">
    <property type="component" value="Chromosome 22"/>
</dbReference>
<name>A0AAV6FJF2_9TELE</name>
<organism evidence="1 2">
    <name type="scientific">Alosa alosa</name>
    <name type="common">allis shad</name>
    <dbReference type="NCBI Taxonomy" id="278164"/>
    <lineage>
        <taxon>Eukaryota</taxon>
        <taxon>Metazoa</taxon>
        <taxon>Chordata</taxon>
        <taxon>Craniata</taxon>
        <taxon>Vertebrata</taxon>
        <taxon>Euteleostomi</taxon>
        <taxon>Actinopterygii</taxon>
        <taxon>Neopterygii</taxon>
        <taxon>Teleostei</taxon>
        <taxon>Clupei</taxon>
        <taxon>Clupeiformes</taxon>
        <taxon>Clupeoidei</taxon>
        <taxon>Clupeidae</taxon>
        <taxon>Alosa</taxon>
    </lineage>
</organism>
<proteinExistence type="predicted"/>